<dbReference type="EMBL" id="ML993621">
    <property type="protein sequence ID" value="KAF2161196.1"/>
    <property type="molecule type" value="Genomic_DNA"/>
</dbReference>
<name>A0A6A6C751_ZASCE</name>
<gene>
    <name evidence="1" type="ORF">M409DRAFT_28525</name>
</gene>
<dbReference type="Proteomes" id="UP000799537">
    <property type="component" value="Unassembled WGS sequence"/>
</dbReference>
<protein>
    <submittedName>
        <fullName evidence="1">Uncharacterized protein</fullName>
    </submittedName>
</protein>
<dbReference type="GeneID" id="54562350"/>
<keyword evidence="2" id="KW-1185">Reference proteome</keyword>
<organism evidence="1 2">
    <name type="scientific">Zasmidium cellare ATCC 36951</name>
    <dbReference type="NCBI Taxonomy" id="1080233"/>
    <lineage>
        <taxon>Eukaryota</taxon>
        <taxon>Fungi</taxon>
        <taxon>Dikarya</taxon>
        <taxon>Ascomycota</taxon>
        <taxon>Pezizomycotina</taxon>
        <taxon>Dothideomycetes</taxon>
        <taxon>Dothideomycetidae</taxon>
        <taxon>Mycosphaerellales</taxon>
        <taxon>Mycosphaerellaceae</taxon>
        <taxon>Zasmidium</taxon>
    </lineage>
</organism>
<proteinExistence type="predicted"/>
<evidence type="ECO:0000313" key="2">
    <source>
        <dbReference type="Proteomes" id="UP000799537"/>
    </source>
</evidence>
<evidence type="ECO:0000313" key="1">
    <source>
        <dbReference type="EMBL" id="KAF2161196.1"/>
    </source>
</evidence>
<sequence>MQPLSWAKVAAGATVDPTTGMEYSIKPARRRQKLQPVANKCNGRHCNADLLRCPLPQCIQSVQAQLSKIQADNVVLAASCDKLLQDIKDLREDIFRECKTDDFKDDDMEASRIALGKTLRPRAQEVECLCVVCELKAESQHQTLLRQRFEAAQKRHTALKQYRRANDKETLKRISSSVTTGKYFTPVGSLHAGGVTALRPTLQMQTSYNFAALTTNSMSARPLKMGWKDKPKPGVKQ</sequence>
<accession>A0A6A6C751</accession>
<dbReference type="AlphaFoldDB" id="A0A6A6C751"/>
<reference evidence="1" key="1">
    <citation type="journal article" date="2020" name="Stud. Mycol.">
        <title>101 Dothideomycetes genomes: a test case for predicting lifestyles and emergence of pathogens.</title>
        <authorList>
            <person name="Haridas S."/>
            <person name="Albert R."/>
            <person name="Binder M."/>
            <person name="Bloem J."/>
            <person name="Labutti K."/>
            <person name="Salamov A."/>
            <person name="Andreopoulos B."/>
            <person name="Baker S."/>
            <person name="Barry K."/>
            <person name="Bills G."/>
            <person name="Bluhm B."/>
            <person name="Cannon C."/>
            <person name="Castanera R."/>
            <person name="Culley D."/>
            <person name="Daum C."/>
            <person name="Ezra D."/>
            <person name="Gonzalez J."/>
            <person name="Henrissat B."/>
            <person name="Kuo A."/>
            <person name="Liang C."/>
            <person name="Lipzen A."/>
            <person name="Lutzoni F."/>
            <person name="Magnuson J."/>
            <person name="Mondo S."/>
            <person name="Nolan M."/>
            <person name="Ohm R."/>
            <person name="Pangilinan J."/>
            <person name="Park H.-J."/>
            <person name="Ramirez L."/>
            <person name="Alfaro M."/>
            <person name="Sun H."/>
            <person name="Tritt A."/>
            <person name="Yoshinaga Y."/>
            <person name="Zwiers L.-H."/>
            <person name="Turgeon B."/>
            <person name="Goodwin S."/>
            <person name="Spatafora J."/>
            <person name="Crous P."/>
            <person name="Grigoriev I."/>
        </authorList>
    </citation>
    <scope>NUCLEOTIDE SEQUENCE</scope>
    <source>
        <strain evidence="1">ATCC 36951</strain>
    </source>
</reference>
<dbReference type="RefSeq" id="XP_033662085.1">
    <property type="nucleotide sequence ID" value="XM_033809078.1"/>
</dbReference>